<dbReference type="Gene3D" id="1.10.530.10">
    <property type="match status" value="1"/>
</dbReference>
<name>A0AAE8HV47_9HYPH</name>
<sequence>MTAPLVRATFFARLRATGLLGATLAQTEVDGLTGLLDAWERLGWPGDLRHVAYTLATAWHECRLNLSIREDGLGRGHPYGVPVDGRVYYGRGASQLTWLDNYRRFGRRLGLDLVGDPDLALVPETSAAILIVGARDGLFRPGHTLARYFDGGTDDPEGARAIVNGDGARNGARIAGYHAVFLACLRAACAAAAPPAAPAPPSTAWWPRLREAVRRNMQKGA</sequence>
<dbReference type="GO" id="GO:0004568">
    <property type="term" value="F:chitinase activity"/>
    <property type="evidence" value="ECO:0007669"/>
    <property type="project" value="InterPro"/>
</dbReference>
<reference evidence="3 5" key="2">
    <citation type="submission" date="2016-10" db="EMBL/GenBank/DDBJ databases">
        <authorList>
            <person name="Varghese N."/>
            <person name="Submissions S."/>
        </authorList>
    </citation>
    <scope>NUCLEOTIDE SEQUENCE [LARGE SCALE GENOMIC DNA]</scope>
    <source>
        <strain evidence="3 5">CBMB27</strain>
    </source>
</reference>
<dbReference type="Pfam" id="PF00182">
    <property type="entry name" value="Glyco_hydro_19"/>
    <property type="match status" value="1"/>
</dbReference>
<evidence type="ECO:0000313" key="2">
    <source>
        <dbReference type="EMBL" id="APT34811.1"/>
    </source>
</evidence>
<dbReference type="InterPro" id="IPR023346">
    <property type="entry name" value="Lysozyme-like_dom_sf"/>
</dbReference>
<dbReference type="Proteomes" id="UP000199140">
    <property type="component" value="Unassembled WGS sequence"/>
</dbReference>
<evidence type="ECO:0000259" key="1">
    <source>
        <dbReference type="Pfam" id="PF00182"/>
    </source>
</evidence>
<keyword evidence="4" id="KW-1185">Reference proteome</keyword>
<dbReference type="AlphaFoldDB" id="A0AAE8HV47"/>
<reference evidence="2 4" key="1">
    <citation type="submission" date="2016-04" db="EMBL/GenBank/DDBJ databases">
        <title>Complete genome sequencing and analysis of CBMB27, Methylobacterium phyllosphaerae isolated from leaf tissues of rice (Oryza sativa L.).</title>
        <authorList>
            <person name="Lee Y."/>
            <person name="Hwangbo K."/>
            <person name="Chung H."/>
            <person name="Yoo J."/>
            <person name="Kim K.Y."/>
            <person name="Sa T.M."/>
            <person name="Um Y."/>
            <person name="Madhaiyan M."/>
        </authorList>
    </citation>
    <scope>NUCLEOTIDE SEQUENCE [LARGE SCALE GENOMIC DNA]</scope>
    <source>
        <strain evidence="2 4">CBMB27</strain>
    </source>
</reference>
<feature type="domain" description="Glycoside hydrolase family 19 catalytic" evidence="1">
    <location>
        <begin position="84"/>
        <end position="120"/>
    </location>
</feature>
<accession>A0AAE8HV47</accession>
<evidence type="ECO:0000313" key="3">
    <source>
        <dbReference type="EMBL" id="SFH34782.1"/>
    </source>
</evidence>
<dbReference type="KEGG" id="mphy:MCBMB27_05520"/>
<dbReference type="GO" id="GO:0016998">
    <property type="term" value="P:cell wall macromolecule catabolic process"/>
    <property type="evidence" value="ECO:0007669"/>
    <property type="project" value="InterPro"/>
</dbReference>
<dbReference type="GO" id="GO:0006032">
    <property type="term" value="P:chitin catabolic process"/>
    <property type="evidence" value="ECO:0007669"/>
    <property type="project" value="InterPro"/>
</dbReference>
<gene>
    <name evidence="2" type="ORF">MCBMB27_05520</name>
    <name evidence="3" type="ORF">SAMN05192567_12119</name>
</gene>
<dbReference type="InterPro" id="IPR000726">
    <property type="entry name" value="Glyco_hydro_19_cat"/>
</dbReference>
<evidence type="ECO:0000313" key="4">
    <source>
        <dbReference type="Proteomes" id="UP000185487"/>
    </source>
</evidence>
<dbReference type="EMBL" id="FOPK01000021">
    <property type="protein sequence ID" value="SFH34782.1"/>
    <property type="molecule type" value="Genomic_DNA"/>
</dbReference>
<dbReference type="Proteomes" id="UP000185487">
    <property type="component" value="Chromosome"/>
</dbReference>
<evidence type="ECO:0000313" key="5">
    <source>
        <dbReference type="Proteomes" id="UP000199140"/>
    </source>
</evidence>
<dbReference type="RefSeq" id="WP_052083530.1">
    <property type="nucleotide sequence ID" value="NZ_CP015367.1"/>
</dbReference>
<protein>
    <submittedName>
        <fullName evidence="3">Chitinase class I</fullName>
    </submittedName>
</protein>
<dbReference type="EMBL" id="CP015367">
    <property type="protein sequence ID" value="APT34811.1"/>
    <property type="molecule type" value="Genomic_DNA"/>
</dbReference>
<dbReference type="SUPFAM" id="SSF53955">
    <property type="entry name" value="Lysozyme-like"/>
    <property type="match status" value="1"/>
</dbReference>
<organism evidence="3 5">
    <name type="scientific">Methylobacterium phyllosphaerae</name>
    <dbReference type="NCBI Taxonomy" id="418223"/>
    <lineage>
        <taxon>Bacteria</taxon>
        <taxon>Pseudomonadati</taxon>
        <taxon>Pseudomonadota</taxon>
        <taxon>Alphaproteobacteria</taxon>
        <taxon>Hyphomicrobiales</taxon>
        <taxon>Methylobacteriaceae</taxon>
        <taxon>Methylobacterium</taxon>
    </lineage>
</organism>
<proteinExistence type="predicted"/>